<feature type="binding site" evidence="7">
    <location>
        <position position="59"/>
    </location>
    <ligand>
        <name>Zn(2+)</name>
        <dbReference type="ChEBI" id="CHEBI:29105"/>
        <label>2</label>
    </ligand>
</feature>
<evidence type="ECO:0000256" key="3">
    <source>
        <dbReference type="ARBA" id="ARBA00006759"/>
    </source>
</evidence>
<dbReference type="EMBL" id="AUVB01000054">
    <property type="protein sequence ID" value="KGE03548.1"/>
    <property type="molecule type" value="Genomic_DNA"/>
</dbReference>
<comment type="subunit">
    <text evidence="7">Monomer.</text>
</comment>
<dbReference type="CDD" id="cd07723">
    <property type="entry name" value="hydroxyacylglutathione_hydrolase_MBL-fold"/>
    <property type="match status" value="1"/>
</dbReference>
<dbReference type="PIRSF" id="PIRSF005457">
    <property type="entry name" value="Glx"/>
    <property type="match status" value="1"/>
</dbReference>
<dbReference type="NCBIfam" id="TIGR03413">
    <property type="entry name" value="GSH_gloB"/>
    <property type="match status" value="1"/>
</dbReference>
<dbReference type="EC" id="3.1.2.6" evidence="7"/>
<dbReference type="HOGENOM" id="CLU_030571_4_1_6"/>
<dbReference type="RefSeq" id="WP_035513510.1">
    <property type="nucleotide sequence ID" value="NZ_KN234745.1"/>
</dbReference>
<feature type="binding site" evidence="7">
    <location>
        <position position="58"/>
    </location>
    <ligand>
        <name>Zn(2+)</name>
        <dbReference type="ChEBI" id="CHEBI:29105"/>
        <label>2</label>
    </ligand>
</feature>
<dbReference type="GO" id="GO:0046872">
    <property type="term" value="F:metal ion binding"/>
    <property type="evidence" value="ECO:0007669"/>
    <property type="project" value="UniProtKB-KW"/>
</dbReference>
<feature type="binding site" evidence="7">
    <location>
        <position position="54"/>
    </location>
    <ligand>
        <name>Zn(2+)</name>
        <dbReference type="ChEBI" id="CHEBI:29105"/>
        <label>1</label>
    </ligand>
</feature>
<proteinExistence type="inferred from homology"/>
<dbReference type="InterPro" id="IPR001279">
    <property type="entry name" value="Metallo-B-lactamas"/>
</dbReference>
<evidence type="ECO:0000313" key="9">
    <source>
        <dbReference type="EMBL" id="KGE03548.1"/>
    </source>
</evidence>
<comment type="cofactor">
    <cofactor evidence="7">
        <name>Zn(2+)</name>
        <dbReference type="ChEBI" id="CHEBI:29105"/>
    </cofactor>
    <text evidence="7">Binds 2 Zn(2+) ions per subunit.</text>
</comment>
<name>A0A095VR32_9GAMM</name>
<evidence type="ECO:0000256" key="5">
    <source>
        <dbReference type="ARBA" id="ARBA00022801"/>
    </source>
</evidence>
<dbReference type="PANTHER" id="PTHR43705">
    <property type="entry name" value="HYDROXYACYLGLUTATHIONE HYDROLASE"/>
    <property type="match status" value="1"/>
</dbReference>
<dbReference type="SUPFAM" id="SSF56281">
    <property type="entry name" value="Metallo-hydrolase/oxidoreductase"/>
    <property type="match status" value="1"/>
</dbReference>
<evidence type="ECO:0000259" key="8">
    <source>
        <dbReference type="SMART" id="SM00849"/>
    </source>
</evidence>
<gene>
    <name evidence="7" type="primary">gloB</name>
    <name evidence="9" type="ORF">HRUBRA_01927</name>
</gene>
<dbReference type="InterPro" id="IPR035680">
    <property type="entry name" value="Clx_II_MBL"/>
</dbReference>
<dbReference type="UniPathway" id="UPA00619">
    <property type="reaction ID" value="UER00676"/>
</dbReference>
<comment type="similarity">
    <text evidence="3 7">Belongs to the metallo-beta-lactamase superfamily. Glyoxalase II family.</text>
</comment>
<dbReference type="InterPro" id="IPR017782">
    <property type="entry name" value="Hydroxyacylglutathione_Hdrlase"/>
</dbReference>
<dbReference type="Proteomes" id="UP000029640">
    <property type="component" value="Unassembled WGS sequence"/>
</dbReference>
<keyword evidence="4 7" id="KW-0479">Metal-binding</keyword>
<protein>
    <recommendedName>
        <fullName evidence="7">Hydroxyacylglutathione hydrolase</fullName>
        <ecNumber evidence="7">3.1.2.6</ecNumber>
    </recommendedName>
    <alternativeName>
        <fullName evidence="7">Glyoxalase II</fullName>
        <shortName evidence="7">Glx II</shortName>
    </alternativeName>
</protein>
<evidence type="ECO:0000313" key="10">
    <source>
        <dbReference type="Proteomes" id="UP000029640"/>
    </source>
</evidence>
<dbReference type="Gene3D" id="3.60.15.10">
    <property type="entry name" value="Ribonuclease Z/Hydroxyacylglutathione hydrolase-like"/>
    <property type="match status" value="1"/>
</dbReference>
<sequence>MTTLEPLRAFNDNYIWLYDNGAGRGFVVDPGDPGPVRAALDSRGLVLDAILVTHHHFDHVGGVDALKAETGCTVYGPDNTALPFTDRRLGDGDRLTVLGLAFEVLAVPGHTLDHIAYFSPAPTPVLFCGDTLFAGGCGRLFEGTPAMMHASLQRLAALPEDTAVYCAHEYTEANLAFASAAEPGNEALATRVEQVRSLRERDEPTLPSSLALERRTNPFLRPDAEGILAGLCAAGQTPAEDSIGRFAQLRAWKDNF</sequence>
<comment type="function">
    <text evidence="7">Thiolesterase that catalyzes the hydrolysis of S-D-lactoyl-glutathione to form glutathione and D-lactic acid.</text>
</comment>
<dbReference type="eggNOG" id="COG0491">
    <property type="taxonomic scope" value="Bacteria"/>
</dbReference>
<evidence type="ECO:0000256" key="1">
    <source>
        <dbReference type="ARBA" id="ARBA00001623"/>
    </source>
</evidence>
<dbReference type="HAMAP" id="MF_01374">
    <property type="entry name" value="Glyoxalase_2"/>
    <property type="match status" value="1"/>
</dbReference>
<comment type="catalytic activity">
    <reaction evidence="1 7">
        <text>an S-(2-hydroxyacyl)glutathione + H2O = a 2-hydroxy carboxylate + glutathione + H(+)</text>
        <dbReference type="Rhea" id="RHEA:21864"/>
        <dbReference type="ChEBI" id="CHEBI:15377"/>
        <dbReference type="ChEBI" id="CHEBI:15378"/>
        <dbReference type="ChEBI" id="CHEBI:57925"/>
        <dbReference type="ChEBI" id="CHEBI:58896"/>
        <dbReference type="ChEBI" id="CHEBI:71261"/>
        <dbReference type="EC" id="3.1.2.6"/>
    </reaction>
</comment>
<dbReference type="InterPro" id="IPR032282">
    <property type="entry name" value="HAGH_C"/>
</dbReference>
<evidence type="ECO:0000256" key="7">
    <source>
        <dbReference type="HAMAP-Rule" id="MF_01374"/>
    </source>
</evidence>
<dbReference type="OrthoDB" id="9802248at2"/>
<feature type="binding site" evidence="7">
    <location>
        <position position="168"/>
    </location>
    <ligand>
        <name>Zn(2+)</name>
        <dbReference type="ChEBI" id="CHEBI:29105"/>
        <label>2</label>
    </ligand>
</feature>
<evidence type="ECO:0000256" key="4">
    <source>
        <dbReference type="ARBA" id="ARBA00022723"/>
    </source>
</evidence>
<comment type="caution">
    <text evidence="9">The sequence shown here is derived from an EMBL/GenBank/DDBJ whole genome shotgun (WGS) entry which is preliminary data.</text>
</comment>
<feature type="binding site" evidence="7">
    <location>
        <position position="110"/>
    </location>
    <ligand>
        <name>Zn(2+)</name>
        <dbReference type="ChEBI" id="CHEBI:29105"/>
        <label>1</label>
    </ligand>
</feature>
<dbReference type="PATRIC" id="fig|1265313.6.peg.1906"/>
<feature type="binding site" evidence="7">
    <location>
        <position position="130"/>
    </location>
    <ligand>
        <name>Zn(2+)</name>
        <dbReference type="ChEBI" id="CHEBI:29105"/>
        <label>1</label>
    </ligand>
</feature>
<dbReference type="STRING" id="1265313.HRUBRA_01927"/>
<organism evidence="9 10">
    <name type="scientific">Pseudohaliea rubra DSM 19751</name>
    <dbReference type="NCBI Taxonomy" id="1265313"/>
    <lineage>
        <taxon>Bacteria</taxon>
        <taxon>Pseudomonadati</taxon>
        <taxon>Pseudomonadota</taxon>
        <taxon>Gammaproteobacteria</taxon>
        <taxon>Cellvibrionales</taxon>
        <taxon>Halieaceae</taxon>
        <taxon>Pseudohaliea</taxon>
    </lineage>
</organism>
<dbReference type="PANTHER" id="PTHR43705:SF1">
    <property type="entry name" value="HYDROXYACYLGLUTATHIONE HYDROLASE GLOB"/>
    <property type="match status" value="1"/>
</dbReference>
<dbReference type="Pfam" id="PF00753">
    <property type="entry name" value="Lactamase_B"/>
    <property type="match status" value="1"/>
</dbReference>
<feature type="domain" description="Metallo-beta-lactamase" evidence="8">
    <location>
        <begin position="12"/>
        <end position="168"/>
    </location>
</feature>
<accession>A0A095VR32</accession>
<dbReference type="InterPro" id="IPR050110">
    <property type="entry name" value="Glyoxalase_II_hydrolase"/>
</dbReference>
<dbReference type="GO" id="GO:0019243">
    <property type="term" value="P:methylglyoxal catabolic process to D-lactate via S-lactoyl-glutathione"/>
    <property type="evidence" value="ECO:0007669"/>
    <property type="project" value="UniProtKB-UniRule"/>
</dbReference>
<feature type="binding site" evidence="7">
    <location>
        <position position="56"/>
    </location>
    <ligand>
        <name>Zn(2+)</name>
        <dbReference type="ChEBI" id="CHEBI:29105"/>
        <label>1</label>
    </ligand>
</feature>
<dbReference type="Pfam" id="PF16123">
    <property type="entry name" value="HAGH_C"/>
    <property type="match status" value="1"/>
</dbReference>
<dbReference type="InterPro" id="IPR036866">
    <property type="entry name" value="RibonucZ/Hydroxyglut_hydro"/>
</dbReference>
<evidence type="ECO:0000256" key="2">
    <source>
        <dbReference type="ARBA" id="ARBA00004963"/>
    </source>
</evidence>
<keyword evidence="10" id="KW-1185">Reference proteome</keyword>
<keyword evidence="5 7" id="KW-0378">Hydrolase</keyword>
<feature type="binding site" evidence="7">
    <location>
        <position position="130"/>
    </location>
    <ligand>
        <name>Zn(2+)</name>
        <dbReference type="ChEBI" id="CHEBI:29105"/>
        <label>2</label>
    </ligand>
</feature>
<reference evidence="9 10" key="1">
    <citation type="journal article" date="2014" name="Genome Announc.">
        <title>Genome Sequence of Gammaproteobacterial Pseudohaliea rubra Type Strain DSM 19751, Isolated from Coastal Seawater of the Mediterranean Sea.</title>
        <authorList>
            <person name="Spring S."/>
            <person name="Fiebig A."/>
            <person name="Riedel T."/>
            <person name="Goker M."/>
            <person name="Klenk H.P."/>
        </authorList>
    </citation>
    <scope>NUCLEOTIDE SEQUENCE [LARGE SCALE GENOMIC DNA]</scope>
    <source>
        <strain evidence="9 10">DSM 19751</strain>
    </source>
</reference>
<dbReference type="SMART" id="SM00849">
    <property type="entry name" value="Lactamase_B"/>
    <property type="match status" value="1"/>
</dbReference>
<comment type="pathway">
    <text evidence="2 7">Secondary metabolite metabolism; methylglyoxal degradation; (R)-lactate from methylglyoxal: step 2/2.</text>
</comment>
<dbReference type="GO" id="GO:0004416">
    <property type="term" value="F:hydroxyacylglutathione hydrolase activity"/>
    <property type="evidence" value="ECO:0007669"/>
    <property type="project" value="UniProtKB-UniRule"/>
</dbReference>
<dbReference type="AlphaFoldDB" id="A0A095VR32"/>
<keyword evidence="6 7" id="KW-0862">Zinc</keyword>
<evidence type="ECO:0000256" key="6">
    <source>
        <dbReference type="ARBA" id="ARBA00022833"/>
    </source>
</evidence>